<evidence type="ECO:0008006" key="3">
    <source>
        <dbReference type="Google" id="ProtNLM"/>
    </source>
</evidence>
<protein>
    <recommendedName>
        <fullName evidence="3">Outer membrane protein beta-barrel domain-containing protein</fullName>
    </recommendedName>
</protein>
<accession>A0A0S2I5E0</accession>
<dbReference type="KEGG" id="blq:L21SP5_03803"/>
<organism evidence="1 2">
    <name type="scientific">Salinivirga cyanobacteriivorans</name>
    <dbReference type="NCBI Taxonomy" id="1307839"/>
    <lineage>
        <taxon>Bacteria</taxon>
        <taxon>Pseudomonadati</taxon>
        <taxon>Bacteroidota</taxon>
        <taxon>Bacteroidia</taxon>
        <taxon>Bacteroidales</taxon>
        <taxon>Salinivirgaceae</taxon>
        <taxon>Salinivirga</taxon>
    </lineage>
</organism>
<sequence>MATIFTSYAQDRFDFTLQTGYPLSQSVSGSLDYEMQGGVPPVFFETHWYFLPGPFLNNLGIGAGFGFHHMKTEDPDIGWLWTYGSGASGALFYWPVYTSFKYRIPVNTSFIPYFKFDTGYTFFDAEESIMWPDDRDADSYVWGGAYIGLSAGITLARIINIELNYNILNSAIGTDYRYSGYWQYWEEEYTAKVFFITAGICL</sequence>
<dbReference type="Proteomes" id="UP000064893">
    <property type="component" value="Chromosome"/>
</dbReference>
<evidence type="ECO:0000313" key="2">
    <source>
        <dbReference type="Proteomes" id="UP000064893"/>
    </source>
</evidence>
<dbReference type="AlphaFoldDB" id="A0A0S2I5E0"/>
<name>A0A0S2I5E0_9BACT</name>
<dbReference type="STRING" id="1307839.L21SP5_03803"/>
<keyword evidence="2" id="KW-1185">Reference proteome</keyword>
<dbReference type="EMBL" id="CP013118">
    <property type="protein sequence ID" value="ALO17396.1"/>
    <property type="molecule type" value="Genomic_DNA"/>
</dbReference>
<proteinExistence type="predicted"/>
<reference evidence="1 2" key="1">
    <citation type="submission" date="2015-11" db="EMBL/GenBank/DDBJ databases">
        <title>Description and complete genome sequence of a novel strain predominating in hypersaline microbial mats and representing a new family of the Bacteriodetes phylum.</title>
        <authorList>
            <person name="Spring S."/>
            <person name="Bunk B."/>
            <person name="Sproer C."/>
            <person name="Klenk H.-P."/>
        </authorList>
    </citation>
    <scope>NUCLEOTIDE SEQUENCE [LARGE SCALE GENOMIC DNA]</scope>
    <source>
        <strain evidence="1 2">L21-Spi-D4</strain>
    </source>
</reference>
<gene>
    <name evidence="1" type="ORF">L21SP5_03803</name>
</gene>
<evidence type="ECO:0000313" key="1">
    <source>
        <dbReference type="EMBL" id="ALO17396.1"/>
    </source>
</evidence>